<name>A0A0D2B955_9EURO</name>
<comment type="similarity">
    <text evidence="2">Belongs to the metallo-dependent hydrolases superfamily. Peptidase M19 family.</text>
</comment>
<gene>
    <name evidence="3" type="ORF">PV06_01306</name>
</gene>
<keyword evidence="2" id="KW-0862">Zinc</keyword>
<dbReference type="OrthoDB" id="445695at2759"/>
<dbReference type="STRING" id="215243.A0A0D2B955"/>
<dbReference type="PROSITE" id="PS51365">
    <property type="entry name" value="RENAL_DIPEPTIDASE_2"/>
    <property type="match status" value="1"/>
</dbReference>
<evidence type="ECO:0000256" key="1">
    <source>
        <dbReference type="ARBA" id="ARBA00022997"/>
    </source>
</evidence>
<organism evidence="3 4">
    <name type="scientific">Exophiala oligosperma</name>
    <dbReference type="NCBI Taxonomy" id="215243"/>
    <lineage>
        <taxon>Eukaryota</taxon>
        <taxon>Fungi</taxon>
        <taxon>Dikarya</taxon>
        <taxon>Ascomycota</taxon>
        <taxon>Pezizomycotina</taxon>
        <taxon>Eurotiomycetes</taxon>
        <taxon>Chaetothyriomycetidae</taxon>
        <taxon>Chaetothyriales</taxon>
        <taxon>Herpotrichiellaceae</taxon>
        <taxon>Exophiala</taxon>
    </lineage>
</organism>
<dbReference type="PANTHER" id="PTHR10443:SF12">
    <property type="entry name" value="DIPEPTIDASE"/>
    <property type="match status" value="1"/>
</dbReference>
<evidence type="ECO:0000256" key="2">
    <source>
        <dbReference type="RuleBase" id="RU341113"/>
    </source>
</evidence>
<dbReference type="PANTHER" id="PTHR10443">
    <property type="entry name" value="MICROSOMAL DIPEPTIDASE"/>
    <property type="match status" value="1"/>
</dbReference>
<dbReference type="GO" id="GO:0006508">
    <property type="term" value="P:proteolysis"/>
    <property type="evidence" value="ECO:0007669"/>
    <property type="project" value="UniProtKB-KW"/>
</dbReference>
<dbReference type="Gene3D" id="3.20.20.140">
    <property type="entry name" value="Metal-dependent hydrolases"/>
    <property type="match status" value="1"/>
</dbReference>
<keyword evidence="2" id="KW-0482">Metalloprotease</keyword>
<sequence>MSGISENPITVDGIADVVNAATPASQALVLSRNSRSPQGLRKYLYSALVGSVAILTTLYQTGTGLSLFGPRFEATDYAGRTKHVLSTTPLIDGHNDLPYILRQELKNRIYDPRFDFRGHLLSHTDLSKIRTGQLGGQFWSVYIECAAEGVPQLEEPTWIVRDTLEQIDVIKRLISQQSNDLQFCTTPVCVREAFAAGKIASMIGIEGSHQIGNSIATLRQMFELGARYMTITHNCDTPFATAATTVAEGGADRGLTPLGQNLIEEMNRLGMLVDLSHVSPETMRDALRVTRAPVMFSHSGAFGMTRHLRNAPDDVLLSLKSNGGVIMVPFVGPFLNKEHPEDASIHDVADQILYIANLIGWDHVGIGSDFDGTTDLARGLEDTSKYPELIQLLMKRGATDRQIRLLAGDNILRVWGQVEKYAQKARRQSKLPVEVVWEGRKWFHGHDSDLPLMFRDSKKERRDSF</sequence>
<dbReference type="SUPFAM" id="SSF51556">
    <property type="entry name" value="Metallo-dependent hydrolases"/>
    <property type="match status" value="1"/>
</dbReference>
<evidence type="ECO:0000313" key="4">
    <source>
        <dbReference type="Proteomes" id="UP000053342"/>
    </source>
</evidence>
<dbReference type="EC" id="3.4.13.19" evidence="2"/>
<dbReference type="InterPro" id="IPR008257">
    <property type="entry name" value="Pept_M19"/>
</dbReference>
<dbReference type="Pfam" id="PF01244">
    <property type="entry name" value="Peptidase_M19"/>
    <property type="match status" value="1"/>
</dbReference>
<keyword evidence="2" id="KW-0479">Metal-binding</keyword>
<dbReference type="EMBL" id="KN847332">
    <property type="protein sequence ID" value="KIW48741.1"/>
    <property type="molecule type" value="Genomic_DNA"/>
</dbReference>
<keyword evidence="2" id="KW-0378">Hydrolase</keyword>
<comment type="cofactor">
    <cofactor evidence="2">
        <name>Zn(2+)</name>
        <dbReference type="ChEBI" id="CHEBI:29105"/>
    </cofactor>
</comment>
<keyword evidence="4" id="KW-1185">Reference proteome</keyword>
<dbReference type="CDD" id="cd01301">
    <property type="entry name" value="rDP_like"/>
    <property type="match status" value="1"/>
</dbReference>
<dbReference type="InterPro" id="IPR032466">
    <property type="entry name" value="Metal_Hydrolase"/>
</dbReference>
<keyword evidence="1 2" id="KW-0224">Dipeptidase</keyword>
<proteinExistence type="inferred from homology"/>
<keyword evidence="2" id="KW-0645">Protease</keyword>
<protein>
    <recommendedName>
        <fullName evidence="2">Dipeptidase</fullName>
        <ecNumber evidence="2">3.4.13.19</ecNumber>
    </recommendedName>
</protein>
<dbReference type="GO" id="GO:0070573">
    <property type="term" value="F:metallodipeptidase activity"/>
    <property type="evidence" value="ECO:0007669"/>
    <property type="project" value="InterPro"/>
</dbReference>
<dbReference type="RefSeq" id="XP_016268957.1">
    <property type="nucleotide sequence ID" value="XM_016401904.1"/>
</dbReference>
<evidence type="ECO:0000313" key="3">
    <source>
        <dbReference type="EMBL" id="KIW48741.1"/>
    </source>
</evidence>
<dbReference type="AlphaFoldDB" id="A0A0D2B955"/>
<dbReference type="Proteomes" id="UP000053342">
    <property type="component" value="Unassembled WGS sequence"/>
</dbReference>
<dbReference type="VEuPathDB" id="FungiDB:PV06_01306"/>
<dbReference type="GeneID" id="27353380"/>
<comment type="catalytic activity">
    <reaction evidence="2">
        <text>an L-aminoacyl-L-amino acid + H2O = 2 an L-alpha-amino acid</text>
        <dbReference type="Rhea" id="RHEA:48940"/>
        <dbReference type="ChEBI" id="CHEBI:15377"/>
        <dbReference type="ChEBI" id="CHEBI:59869"/>
        <dbReference type="ChEBI" id="CHEBI:77460"/>
        <dbReference type="EC" id="3.4.13.19"/>
    </reaction>
</comment>
<dbReference type="GO" id="GO:0046872">
    <property type="term" value="F:metal ion binding"/>
    <property type="evidence" value="ECO:0007669"/>
    <property type="project" value="UniProtKB-UniRule"/>
</dbReference>
<reference evidence="3 4" key="1">
    <citation type="submission" date="2015-01" db="EMBL/GenBank/DDBJ databases">
        <title>The Genome Sequence of Exophiala oligosperma CBS72588.</title>
        <authorList>
            <consortium name="The Broad Institute Genomics Platform"/>
            <person name="Cuomo C."/>
            <person name="de Hoog S."/>
            <person name="Gorbushina A."/>
            <person name="Stielow B."/>
            <person name="Teixiera M."/>
            <person name="Abouelleil A."/>
            <person name="Chapman S.B."/>
            <person name="Priest M."/>
            <person name="Young S.K."/>
            <person name="Wortman J."/>
            <person name="Nusbaum C."/>
            <person name="Birren B."/>
        </authorList>
    </citation>
    <scope>NUCLEOTIDE SEQUENCE [LARGE SCALE GENOMIC DNA]</scope>
    <source>
        <strain evidence="3 4">CBS 72588</strain>
    </source>
</reference>
<accession>A0A0D2B955</accession>
<dbReference type="HOGENOM" id="CLU_031404_4_2_1"/>